<dbReference type="InterPro" id="IPR018076">
    <property type="entry name" value="T2SS_GspF_dom"/>
</dbReference>
<keyword evidence="7 15" id="KW-0812">Transmembrane</keyword>
<comment type="subcellular location">
    <subcellularLocation>
        <location evidence="2 15">Cell inner membrane</location>
        <topology evidence="2 15">Multi-pass membrane protein</topology>
    </subcellularLocation>
</comment>
<keyword evidence="5" id="KW-1003">Cell membrane</keyword>
<dbReference type="AlphaFoldDB" id="A0A2I5T4E6"/>
<evidence type="ECO:0000256" key="3">
    <source>
        <dbReference type="ARBA" id="ARBA00005745"/>
    </source>
</evidence>
<dbReference type="KEGG" id="serq:CWC46_06235"/>
<dbReference type="PROSITE" id="PS00874">
    <property type="entry name" value="T2SP_F"/>
    <property type="match status" value="1"/>
</dbReference>
<dbReference type="FunFam" id="1.20.81.30:FF:000001">
    <property type="entry name" value="Type II secretion system protein F"/>
    <property type="match status" value="1"/>
</dbReference>
<organism evidence="19 20">
    <name type="scientific">Serratia sp. (strain ATCC 39006)</name>
    <name type="common">Prodigiosinella confusarubida</name>
    <dbReference type="NCBI Taxonomy" id="104623"/>
    <lineage>
        <taxon>Bacteria</taxon>
        <taxon>Pseudomonadati</taxon>
        <taxon>Pseudomonadota</taxon>
        <taxon>Gammaproteobacteria</taxon>
        <taxon>Enterobacterales</taxon>
        <taxon>Pectobacteriaceae</taxon>
        <taxon>Prodigiosinella</taxon>
    </lineage>
</organism>
<keyword evidence="20" id="KW-1185">Reference proteome</keyword>
<dbReference type="STRING" id="104623.Ser39006_03857"/>
<name>A0A2I5T4E6_SERS3</name>
<reference evidence="19" key="4">
    <citation type="submission" date="2017-11" db="EMBL/GenBank/DDBJ databases">
        <title>Complete genome sequence of Serratia sp. ATCC 39006.</title>
        <authorList>
            <person name="Hampton H.G."/>
            <person name="Jackson S.A."/>
            <person name="Jauregui R."/>
            <person name="Poulter G.T.M."/>
            <person name="Salmond G.P.C."/>
            <person name="Fineran P.C."/>
        </authorList>
    </citation>
    <scope>NUCLEOTIDE SEQUENCE</scope>
    <source>
        <strain evidence="19">ATCC 39006</strain>
    </source>
</reference>
<dbReference type="KEGG" id="sera:Ser39006_006240"/>
<dbReference type="PRINTS" id="PR00812">
    <property type="entry name" value="BCTERIALGSPF"/>
</dbReference>
<gene>
    <name evidence="18" type="ORF">CWC46_06235</name>
    <name evidence="19" type="ORF">Ser39006_006240</name>
</gene>
<feature type="transmembrane region" description="Helical" evidence="16">
    <location>
        <begin position="370"/>
        <end position="390"/>
    </location>
</feature>
<evidence type="ECO:0000256" key="4">
    <source>
        <dbReference type="ARBA" id="ARBA00022448"/>
    </source>
</evidence>
<dbReference type="Gene3D" id="1.20.81.30">
    <property type="entry name" value="Type II secretion system (T2SS), domain F"/>
    <property type="match status" value="2"/>
</dbReference>
<dbReference type="Pfam" id="PF00482">
    <property type="entry name" value="T2SSF"/>
    <property type="match status" value="2"/>
</dbReference>
<evidence type="ECO:0000256" key="12">
    <source>
        <dbReference type="ARBA" id="ARBA00064046"/>
    </source>
</evidence>
<feature type="domain" description="Type II secretion system protein GspF" evidence="17">
    <location>
        <begin position="270"/>
        <end position="389"/>
    </location>
</feature>
<evidence type="ECO:0000256" key="1">
    <source>
        <dbReference type="ARBA" id="ARBA00002684"/>
    </source>
</evidence>
<dbReference type="PANTHER" id="PTHR30012:SF7">
    <property type="entry name" value="PROTEIN TRANSPORT PROTEIN HOFC HOMOLOG"/>
    <property type="match status" value="1"/>
</dbReference>
<dbReference type="GO" id="GO:0005886">
    <property type="term" value="C:plasma membrane"/>
    <property type="evidence" value="ECO:0007669"/>
    <property type="project" value="UniProtKB-SubCell"/>
</dbReference>
<evidence type="ECO:0000256" key="11">
    <source>
        <dbReference type="ARBA" id="ARBA00030750"/>
    </source>
</evidence>
<proteinExistence type="inferred from homology"/>
<evidence type="ECO:0000256" key="8">
    <source>
        <dbReference type="ARBA" id="ARBA00022837"/>
    </source>
</evidence>
<evidence type="ECO:0000259" key="17">
    <source>
        <dbReference type="Pfam" id="PF00482"/>
    </source>
</evidence>
<dbReference type="Proteomes" id="UP000233778">
    <property type="component" value="Chromosome"/>
</dbReference>
<sequence length="400" mass="45223">MRLQKLYYWQAITTDGELCYGERIGFQQQQIYDYLIELGYQPLRVKTGQYLTRHYWRTTELTAIIRQLATLLQAGLPLLNALTLIAEQHERPGWRCLLQDIGVQISQGKTLSETLRSYPMIFPVICYSLITVGELTGKLDECCLQLAQYQETQQELGQKVAKALRYPCFVIAVGIAVSLLMMTQVLPEFAQLYASFDAPLPWFTRTLLTLSDLITHYSVSGILILFLVSLIYIHLRQRNSVWKTREQRLWLKLPVVSKIIRGNCLSQIFHTLAMTQYAGVSLPSGLAAASGLNNRIYRHALQHIQSQIQQGIPLGEAIDDSFLFPAPCQQLIRVGEETGALDNLFAQLAKWYERHTQQFAETLTQTLEPILLVIVGGMVGTLVVAMYLPIFQLGNVLAGA</sequence>
<dbReference type="EMBL" id="CP025085">
    <property type="protein sequence ID" value="AUG99449.1"/>
    <property type="molecule type" value="Genomic_DNA"/>
</dbReference>
<dbReference type="RefSeq" id="WP_021017117.1">
    <property type="nucleotide sequence ID" value="NZ_CP025084.1"/>
</dbReference>
<protein>
    <recommendedName>
        <fullName evidence="13">Type II secretion system protein F</fullName>
    </recommendedName>
    <alternativeName>
        <fullName evidence="11">General secretion pathway protein F</fullName>
    </alternativeName>
    <alternativeName>
        <fullName evidence="14">Pectic enzymes secretion protein OutF</fullName>
    </alternativeName>
</protein>
<keyword evidence="10 16" id="KW-0472">Membrane</keyword>
<dbReference type="PANTHER" id="PTHR30012">
    <property type="entry name" value="GENERAL SECRETION PATHWAY PROTEIN"/>
    <property type="match status" value="1"/>
</dbReference>
<evidence type="ECO:0000313" key="21">
    <source>
        <dbReference type="Proteomes" id="UP000233778"/>
    </source>
</evidence>
<evidence type="ECO:0000256" key="14">
    <source>
        <dbReference type="ARBA" id="ARBA00077693"/>
    </source>
</evidence>
<reference evidence="18 21" key="3">
    <citation type="submission" date="2017-11" db="EMBL/GenBank/DDBJ databases">
        <title>Complete genome sequence of Serratia sp. ATCC 39006 LacA.</title>
        <authorList>
            <person name="Hampton H.G."/>
            <person name="Jackson S.A."/>
            <person name="Jauregui R."/>
            <person name="Poulter G.T.M."/>
            <person name="Salmond G.P.C."/>
            <person name="Fineran P.C."/>
        </authorList>
    </citation>
    <scope>NUCLEOTIDE SEQUENCE [LARGE SCALE GENOMIC DNA]</scope>
    <source>
        <strain evidence="18 21">ATCC 39006</strain>
    </source>
</reference>
<keyword evidence="9 16" id="KW-1133">Transmembrane helix</keyword>
<dbReference type="InterPro" id="IPR001992">
    <property type="entry name" value="T2SS_GspF/T4SS_PilC_CS"/>
</dbReference>
<feature type="transmembrane region" description="Helical" evidence="16">
    <location>
        <begin position="214"/>
        <end position="235"/>
    </location>
</feature>
<feature type="domain" description="Type II secretion system protein GspF" evidence="17">
    <location>
        <begin position="65"/>
        <end position="187"/>
    </location>
</feature>
<dbReference type="InterPro" id="IPR003004">
    <property type="entry name" value="GspF/PilC"/>
</dbReference>
<keyword evidence="4 15" id="KW-0813">Transport</keyword>
<evidence type="ECO:0000256" key="9">
    <source>
        <dbReference type="ARBA" id="ARBA00022989"/>
    </source>
</evidence>
<dbReference type="NCBIfam" id="NF007861">
    <property type="entry name" value="PRK10573.1"/>
    <property type="match status" value="1"/>
</dbReference>
<evidence type="ECO:0000256" key="6">
    <source>
        <dbReference type="ARBA" id="ARBA00022519"/>
    </source>
</evidence>
<evidence type="ECO:0000256" key="13">
    <source>
        <dbReference type="ARBA" id="ARBA00074609"/>
    </source>
</evidence>
<comment type="subunit">
    <text evidence="12">Type II secretion system is composed of four main components: the outer membrane complex, the inner membrane complex, the cytoplasmic secretion ATPase and the periplasm-spanning pseudopilus. Homodimer. Interacts with OutE and OutL components.</text>
</comment>
<evidence type="ECO:0000313" key="18">
    <source>
        <dbReference type="EMBL" id="AUG99449.1"/>
    </source>
</evidence>
<dbReference type="InterPro" id="IPR042094">
    <property type="entry name" value="T2SS_GspF_sf"/>
</dbReference>
<evidence type="ECO:0000256" key="5">
    <source>
        <dbReference type="ARBA" id="ARBA00022475"/>
    </source>
</evidence>
<dbReference type="Proteomes" id="UP000017700">
    <property type="component" value="Chromosome"/>
</dbReference>
<comment type="similarity">
    <text evidence="3 15">Belongs to the GSP F family.</text>
</comment>
<dbReference type="EMBL" id="CP025084">
    <property type="protein sequence ID" value="AUH03767.1"/>
    <property type="molecule type" value="Genomic_DNA"/>
</dbReference>
<evidence type="ECO:0000256" key="16">
    <source>
        <dbReference type="SAM" id="Phobius"/>
    </source>
</evidence>
<feature type="transmembrane region" description="Helical" evidence="16">
    <location>
        <begin position="168"/>
        <end position="194"/>
    </location>
</feature>
<comment type="function">
    <text evidence="1">Component of the type II secretion system inner membrane complex required for the energy-dependent secretion of extracellular factors such as proteases and toxins from the periplasm.</text>
</comment>
<evidence type="ECO:0000313" key="20">
    <source>
        <dbReference type="Proteomes" id="UP000017700"/>
    </source>
</evidence>
<dbReference type="OrthoDB" id="9805682at2"/>
<reference evidence="19 20" key="1">
    <citation type="journal article" date="2013" name="Genome Announc.">
        <title>Draft genome sequence of Serratia sp. strain ATCC 39006, a model bacterium for analysis of the biosynthesis and regulation of prodigiosin, a carbapenem, and gas vesicles.</title>
        <authorList>
            <person name="Fineran P.C."/>
            <person name="Iglesias Cans M.C."/>
            <person name="Ramsay J.P."/>
            <person name="Wilf N.M."/>
            <person name="Cossyleon D."/>
            <person name="McNeil M.B."/>
            <person name="Williamson N.R."/>
            <person name="Monson R.E."/>
            <person name="Becher S.A."/>
            <person name="Stanton J.A."/>
            <person name="Brugger K."/>
            <person name="Brown S.D."/>
            <person name="Salmond G.P."/>
        </authorList>
    </citation>
    <scope>NUCLEOTIDE SEQUENCE [LARGE SCALE GENOMIC DNA]</scope>
    <source>
        <strain evidence="19">ATCC 39006</strain>
        <strain evidence="20">ATCC 39006 / SC 11482</strain>
    </source>
</reference>
<keyword evidence="6" id="KW-0997">Cell inner membrane</keyword>
<keyword evidence="8" id="KW-0106">Calcium</keyword>
<evidence type="ECO:0000256" key="10">
    <source>
        <dbReference type="ARBA" id="ARBA00023136"/>
    </source>
</evidence>
<evidence type="ECO:0000313" key="19">
    <source>
        <dbReference type="EMBL" id="AUH03767.1"/>
    </source>
</evidence>
<reference evidence="19" key="2">
    <citation type="submission" date="2013-09" db="EMBL/GenBank/DDBJ databases">
        <authorList>
            <person name="Wang G."/>
            <person name="Yang Y."/>
            <person name="Su Y."/>
        </authorList>
    </citation>
    <scope>NUCLEOTIDE SEQUENCE</scope>
    <source>
        <strain evidence="19">ATCC 39006</strain>
    </source>
</reference>
<dbReference type="GO" id="GO:0015628">
    <property type="term" value="P:protein secretion by the type II secretion system"/>
    <property type="evidence" value="ECO:0007669"/>
    <property type="project" value="TreeGrafter"/>
</dbReference>
<evidence type="ECO:0000256" key="15">
    <source>
        <dbReference type="RuleBase" id="RU003923"/>
    </source>
</evidence>
<accession>A0A2I5T4E6</accession>
<evidence type="ECO:0000256" key="7">
    <source>
        <dbReference type="ARBA" id="ARBA00022692"/>
    </source>
</evidence>
<evidence type="ECO:0000256" key="2">
    <source>
        <dbReference type="ARBA" id="ARBA00004429"/>
    </source>
</evidence>